<comment type="caution">
    <text evidence="6">The sequence shown here is derived from an EMBL/GenBank/DDBJ whole genome shotgun (WGS) entry which is preliminary data.</text>
</comment>
<dbReference type="SMART" id="SM00421">
    <property type="entry name" value="HTH_LUXR"/>
    <property type="match status" value="1"/>
</dbReference>
<evidence type="ECO:0000313" key="7">
    <source>
        <dbReference type="Proteomes" id="UP000261811"/>
    </source>
</evidence>
<gene>
    <name evidence="6" type="ORF">DZF91_09465</name>
</gene>
<name>A0A372JPC5_9ACTN</name>
<keyword evidence="1" id="KW-0805">Transcription regulation</keyword>
<protein>
    <submittedName>
        <fullName evidence="6">DNA-binding response regulator</fullName>
    </submittedName>
</protein>
<dbReference type="PANTHER" id="PTHR44688">
    <property type="entry name" value="DNA-BINDING TRANSCRIPTIONAL ACTIVATOR DEVR_DOSR"/>
    <property type="match status" value="1"/>
</dbReference>
<evidence type="ECO:0000256" key="2">
    <source>
        <dbReference type="ARBA" id="ARBA00023125"/>
    </source>
</evidence>
<feature type="region of interest" description="Disordered" evidence="4">
    <location>
        <begin position="1"/>
        <end position="20"/>
    </location>
</feature>
<dbReference type="Proteomes" id="UP000261811">
    <property type="component" value="Unassembled WGS sequence"/>
</dbReference>
<dbReference type="PROSITE" id="PS50043">
    <property type="entry name" value="HTH_LUXR_2"/>
    <property type="match status" value="1"/>
</dbReference>
<dbReference type="InterPro" id="IPR000792">
    <property type="entry name" value="Tscrpt_reg_LuxR_C"/>
</dbReference>
<feature type="domain" description="HTH luxR-type" evidence="5">
    <location>
        <begin position="164"/>
        <end position="229"/>
    </location>
</feature>
<dbReference type="Pfam" id="PF00196">
    <property type="entry name" value="GerE"/>
    <property type="match status" value="1"/>
</dbReference>
<keyword evidence="7" id="KW-1185">Reference proteome</keyword>
<accession>A0A372JPC5</accession>
<evidence type="ECO:0000256" key="3">
    <source>
        <dbReference type="ARBA" id="ARBA00023163"/>
    </source>
</evidence>
<evidence type="ECO:0000256" key="1">
    <source>
        <dbReference type="ARBA" id="ARBA00023015"/>
    </source>
</evidence>
<feature type="compositionally biased region" description="Low complexity" evidence="4">
    <location>
        <begin position="1"/>
        <end position="11"/>
    </location>
</feature>
<dbReference type="AlphaFoldDB" id="A0A372JPC5"/>
<evidence type="ECO:0000259" key="5">
    <source>
        <dbReference type="PROSITE" id="PS50043"/>
    </source>
</evidence>
<organism evidence="6 7">
    <name type="scientific">Actinomadura logoneensis</name>
    <dbReference type="NCBI Taxonomy" id="2293572"/>
    <lineage>
        <taxon>Bacteria</taxon>
        <taxon>Bacillati</taxon>
        <taxon>Actinomycetota</taxon>
        <taxon>Actinomycetes</taxon>
        <taxon>Streptosporangiales</taxon>
        <taxon>Thermomonosporaceae</taxon>
        <taxon>Actinomadura</taxon>
    </lineage>
</organism>
<proteinExistence type="predicted"/>
<dbReference type="PANTHER" id="PTHR44688:SF16">
    <property type="entry name" value="DNA-BINDING TRANSCRIPTIONAL ACTIVATOR DEVR_DOSR"/>
    <property type="match status" value="1"/>
</dbReference>
<dbReference type="Gene3D" id="3.40.50.2300">
    <property type="match status" value="1"/>
</dbReference>
<dbReference type="CDD" id="cd06170">
    <property type="entry name" value="LuxR_C_like"/>
    <property type="match status" value="1"/>
</dbReference>
<evidence type="ECO:0000313" key="6">
    <source>
        <dbReference type="EMBL" id="RFU41873.1"/>
    </source>
</evidence>
<sequence length="240" mass="24873">MSMSSSASAAAEDTGTRGTEAGTGLRVALDVGNEVLARGLADALGQLAEVAGVTCRGGGPQAQPPWGGESADVVIITSARAARLRDDPHPAGCPRPKILVLLDEAEVARSSAAALPADGFLLQMDLTVDALRDALARMARGEIPMPARLTRDLLSRAGSPVHDVMPRLVRLTAREKETLTLLAEGLSNKQIARRLAISDHGVKRLVTSVLLKLGAPNRTAAVVTAIGVGIIGHPRDSQPA</sequence>
<dbReference type="GO" id="GO:0003677">
    <property type="term" value="F:DNA binding"/>
    <property type="evidence" value="ECO:0007669"/>
    <property type="project" value="UniProtKB-KW"/>
</dbReference>
<reference evidence="6 7" key="1">
    <citation type="submission" date="2018-08" db="EMBL/GenBank/DDBJ databases">
        <title>Actinomadura jelena sp. nov., a novel Actinomycete isolated from soil in Chad.</title>
        <authorList>
            <person name="Shi L."/>
        </authorList>
    </citation>
    <scope>NUCLEOTIDE SEQUENCE [LARGE SCALE GENOMIC DNA]</scope>
    <source>
        <strain evidence="6 7">NEAU-G17</strain>
    </source>
</reference>
<dbReference type="SUPFAM" id="SSF46894">
    <property type="entry name" value="C-terminal effector domain of the bipartite response regulators"/>
    <property type="match status" value="1"/>
</dbReference>
<evidence type="ECO:0000256" key="4">
    <source>
        <dbReference type="SAM" id="MobiDB-lite"/>
    </source>
</evidence>
<dbReference type="InterPro" id="IPR016032">
    <property type="entry name" value="Sig_transdc_resp-reg_C-effctor"/>
</dbReference>
<dbReference type="EMBL" id="QURH01000180">
    <property type="protein sequence ID" value="RFU41873.1"/>
    <property type="molecule type" value="Genomic_DNA"/>
</dbReference>
<keyword evidence="3" id="KW-0804">Transcription</keyword>
<dbReference type="GO" id="GO:0006355">
    <property type="term" value="P:regulation of DNA-templated transcription"/>
    <property type="evidence" value="ECO:0007669"/>
    <property type="project" value="InterPro"/>
</dbReference>
<keyword evidence="2 6" id="KW-0238">DNA-binding</keyword>
<dbReference type="PRINTS" id="PR00038">
    <property type="entry name" value="HTHLUXR"/>
</dbReference>